<accession>A0ABN7S3R9</accession>
<dbReference type="SMART" id="SM00164">
    <property type="entry name" value="TBC"/>
    <property type="match status" value="1"/>
</dbReference>
<dbReference type="Gene3D" id="1.10.8.270">
    <property type="entry name" value="putative rabgap domain of human tbc1 domain family member 14 like domains"/>
    <property type="match status" value="1"/>
</dbReference>
<evidence type="ECO:0000313" key="11">
    <source>
        <dbReference type="Proteomes" id="UP001158576"/>
    </source>
</evidence>
<dbReference type="PROSITE" id="PS50086">
    <property type="entry name" value="TBC_RABGAP"/>
    <property type="match status" value="1"/>
</dbReference>
<dbReference type="Proteomes" id="UP001158576">
    <property type="component" value="Chromosome PAR"/>
</dbReference>
<keyword evidence="4 7" id="KW-0747">Spliceosome</keyword>
<dbReference type="InterPro" id="IPR005037">
    <property type="entry name" value="PRP38"/>
</dbReference>
<feature type="compositionally biased region" description="Low complexity" evidence="8">
    <location>
        <begin position="380"/>
        <end position="400"/>
    </location>
</feature>
<sequence>MNRQGPEWERKQTAKTYKKYETGIPGSDDEDELISTEGKVPDQFGFFQSQRYKQNEAKILNSNKRTTSRREKKWQKMLRKYDRSLTKKLPDRVFKGVPNSVRREYWMAALDPISLKQDYNQKGAQFKHLYKSKKDDVEVVRQIDLDIKRTWRLHQKFFKPYSQDQRSCFRILLAYAALDQQVAYCQGMSQIAALFMIVLQDEEYAFWSLVAIMNQDPWSQRGMFKPGFPKLNLFCAYWDNTLQKHLSKVYNHLEAETLISQIYLTKWLLQNFLDRLPFRLAIRLWDCFMLKGDVVVLAATFVLFKLNQKKILRMSFEDLTPFLQNDICNLTIPDDTFFQQIKKVDIKVSPTITSMPKQPIDPIETPVPKVRQKRPKNDSKTTIQSPKSPSKTSTTTVSSSNGYHFDSSKTGRMANRTVKGANTIKGTNPQFLIEKIIRSRIYESRYWKEECFALTAELLVDKALELKYVGGTTAAHVKPTPFLCLLCKMLQIQPEKDIVIEFIKQDEFKYVRCLGAMYLRPGLE</sequence>
<dbReference type="Gene3D" id="1.10.472.80">
    <property type="entry name" value="Ypt/Rab-GAP domain of gyp1p, domain 3"/>
    <property type="match status" value="1"/>
</dbReference>
<evidence type="ECO:0000256" key="8">
    <source>
        <dbReference type="SAM" id="MobiDB-lite"/>
    </source>
</evidence>
<keyword evidence="3 7" id="KW-0507">mRNA processing</keyword>
<proteinExistence type="inferred from homology"/>
<feature type="region of interest" description="Disordered" evidence="8">
    <location>
        <begin position="1"/>
        <end position="33"/>
    </location>
</feature>
<reference evidence="10 11" key="1">
    <citation type="submission" date="2021-04" db="EMBL/GenBank/DDBJ databases">
        <authorList>
            <person name="Bliznina A."/>
        </authorList>
    </citation>
    <scope>NUCLEOTIDE SEQUENCE [LARGE SCALE GENOMIC DNA]</scope>
</reference>
<organism evidence="10 11">
    <name type="scientific">Oikopleura dioica</name>
    <name type="common">Tunicate</name>
    <dbReference type="NCBI Taxonomy" id="34765"/>
    <lineage>
        <taxon>Eukaryota</taxon>
        <taxon>Metazoa</taxon>
        <taxon>Chordata</taxon>
        <taxon>Tunicata</taxon>
        <taxon>Appendicularia</taxon>
        <taxon>Copelata</taxon>
        <taxon>Oikopleuridae</taxon>
        <taxon>Oikopleura</taxon>
    </lineage>
</organism>
<evidence type="ECO:0000256" key="3">
    <source>
        <dbReference type="ARBA" id="ARBA00022664"/>
    </source>
</evidence>
<dbReference type="Pfam" id="PF03371">
    <property type="entry name" value="PRP38"/>
    <property type="match status" value="1"/>
</dbReference>
<dbReference type="PANTHER" id="PTHR47219:SF25">
    <property type="entry name" value="RAB-GAP TBC DOMAIN-CONTAINING PROTEIN"/>
    <property type="match status" value="1"/>
</dbReference>
<feature type="compositionally biased region" description="Basic and acidic residues" evidence="8">
    <location>
        <begin position="1"/>
        <end position="12"/>
    </location>
</feature>
<name>A0ABN7S3R9_OIKDI</name>
<comment type="function">
    <text evidence="7">Required for pre-mRNA splicing.</text>
</comment>
<evidence type="ECO:0000256" key="2">
    <source>
        <dbReference type="ARBA" id="ARBA00006164"/>
    </source>
</evidence>
<evidence type="ECO:0000256" key="6">
    <source>
        <dbReference type="ARBA" id="ARBA00023242"/>
    </source>
</evidence>
<dbReference type="EMBL" id="OU015568">
    <property type="protein sequence ID" value="CAG5090164.1"/>
    <property type="molecule type" value="Genomic_DNA"/>
</dbReference>
<feature type="region of interest" description="Disordered" evidence="8">
    <location>
        <begin position="353"/>
        <end position="411"/>
    </location>
</feature>
<dbReference type="InterPro" id="IPR050302">
    <property type="entry name" value="Rab_GAP_TBC_domain"/>
</dbReference>
<keyword evidence="11" id="KW-1185">Reference proteome</keyword>
<keyword evidence="5 7" id="KW-0508">mRNA splicing</keyword>
<keyword evidence="6 7" id="KW-0539">Nucleus</keyword>
<evidence type="ECO:0000256" key="7">
    <source>
        <dbReference type="RuleBase" id="RU367025"/>
    </source>
</evidence>
<protein>
    <recommendedName>
        <fullName evidence="7">Pre-mRNA-splicing factor 38</fullName>
    </recommendedName>
</protein>
<feature type="domain" description="Rab-GAP TBC" evidence="9">
    <location>
        <begin position="96"/>
        <end position="292"/>
    </location>
</feature>
<evidence type="ECO:0000259" key="9">
    <source>
        <dbReference type="PROSITE" id="PS50086"/>
    </source>
</evidence>
<evidence type="ECO:0000256" key="4">
    <source>
        <dbReference type="ARBA" id="ARBA00022728"/>
    </source>
</evidence>
<dbReference type="SUPFAM" id="SSF47923">
    <property type="entry name" value="Ypt/Rab-GAP domain of gyp1p"/>
    <property type="match status" value="2"/>
</dbReference>
<evidence type="ECO:0000256" key="1">
    <source>
        <dbReference type="ARBA" id="ARBA00004123"/>
    </source>
</evidence>
<comment type="subcellular location">
    <subcellularLocation>
        <location evidence="1 7">Nucleus</location>
    </subcellularLocation>
</comment>
<evidence type="ECO:0000313" key="10">
    <source>
        <dbReference type="EMBL" id="CAG5090164.1"/>
    </source>
</evidence>
<dbReference type="PANTHER" id="PTHR47219">
    <property type="entry name" value="RAB GTPASE-ACTIVATING PROTEIN 1-LIKE"/>
    <property type="match status" value="1"/>
</dbReference>
<gene>
    <name evidence="10" type="ORF">OKIOD_LOCUS4041</name>
</gene>
<evidence type="ECO:0000256" key="5">
    <source>
        <dbReference type="ARBA" id="ARBA00023187"/>
    </source>
</evidence>
<dbReference type="InterPro" id="IPR000195">
    <property type="entry name" value="Rab-GAP-TBC_dom"/>
</dbReference>
<dbReference type="InterPro" id="IPR035969">
    <property type="entry name" value="Rab-GAP_TBC_sf"/>
</dbReference>
<comment type="similarity">
    <text evidence="2 7">Belongs to the PRP38 family.</text>
</comment>
<dbReference type="Pfam" id="PF00566">
    <property type="entry name" value="RabGAP-TBC"/>
    <property type="match status" value="1"/>
</dbReference>